<evidence type="ECO:0000313" key="2">
    <source>
        <dbReference type="Proteomes" id="UP001302257"/>
    </source>
</evidence>
<sequence>MNSHDDFDDPRRQWLVRALAAGWFGAALPQAMAQGLNIFGSKPAKLPPGQSIYGITGDVRVNNIPATLSTTIKPGDTVQTGKSSEAIFVVNTHAMILRGDSKLEIESPSTAPDTSVTGYVIGGLRMLTGKLLSVSRNSPMSVKTSASTIGIRGTGFYIESDPDLTYFCTCYGSTVVQANDDPESREEVVARHHDRPLYIVKDAAKGKNIRSAPFVNHTDQELALIETLVGRTSPFVFSKDSYTGPRRSY</sequence>
<organism evidence="1 2">
    <name type="scientific">Rhodoferax mekongensis</name>
    <dbReference type="NCBI Taxonomy" id="3068341"/>
    <lineage>
        <taxon>Bacteria</taxon>
        <taxon>Pseudomonadati</taxon>
        <taxon>Pseudomonadota</taxon>
        <taxon>Betaproteobacteria</taxon>
        <taxon>Burkholderiales</taxon>
        <taxon>Comamonadaceae</taxon>
        <taxon>Rhodoferax</taxon>
    </lineage>
</organism>
<gene>
    <name evidence="1" type="ORF">RAN89_01915</name>
</gene>
<name>A0ABZ0B0G0_9BURK</name>
<reference evidence="1 2" key="1">
    <citation type="submission" date="2023-08" db="EMBL/GenBank/DDBJ databases">
        <title>Rhodoferax potami sp. nov. and Rhodoferax mekongensis sp. nov., isolated from the Mekong River in Thailand.</title>
        <authorList>
            <person name="Kitikhun S."/>
            <person name="Charoenyingcharoen P."/>
            <person name="Siriarchawattana P."/>
            <person name="Likhitrattanapisal S."/>
            <person name="Nilsakha T."/>
            <person name="Chanpet A."/>
            <person name="Rattanawaree P."/>
            <person name="Ingsriswang S."/>
        </authorList>
    </citation>
    <scope>NUCLEOTIDE SEQUENCE [LARGE SCALE GENOMIC DNA]</scope>
    <source>
        <strain evidence="1 2">TBRC 17307</strain>
    </source>
</reference>
<dbReference type="InterPro" id="IPR006311">
    <property type="entry name" value="TAT_signal"/>
</dbReference>
<dbReference type="Proteomes" id="UP001302257">
    <property type="component" value="Chromosome"/>
</dbReference>
<proteinExistence type="predicted"/>
<keyword evidence="2" id="KW-1185">Reference proteome</keyword>
<dbReference type="RefSeq" id="WP_313867986.1">
    <property type="nucleotide sequence ID" value="NZ_CP132507.1"/>
</dbReference>
<dbReference type="PROSITE" id="PS51318">
    <property type="entry name" value="TAT"/>
    <property type="match status" value="1"/>
</dbReference>
<accession>A0ABZ0B0G0</accession>
<evidence type="ECO:0000313" key="1">
    <source>
        <dbReference type="EMBL" id="WNO05200.1"/>
    </source>
</evidence>
<dbReference type="EMBL" id="CP132507">
    <property type="protein sequence ID" value="WNO05200.1"/>
    <property type="molecule type" value="Genomic_DNA"/>
</dbReference>
<protein>
    <submittedName>
        <fullName evidence="1">FecR domain-containing protein</fullName>
    </submittedName>
</protein>